<keyword evidence="2" id="KW-0732">Signal</keyword>
<dbReference type="SUPFAM" id="SSF49863">
    <property type="entry name" value="Hyaluronate lyase-like, C-terminal domain"/>
    <property type="match status" value="1"/>
</dbReference>
<dbReference type="PANTHER" id="PTHR38481">
    <property type="entry name" value="HYALURONATE LYASE"/>
    <property type="match status" value="1"/>
</dbReference>
<evidence type="ECO:0000313" key="8">
    <source>
        <dbReference type="Proteomes" id="UP000093000"/>
    </source>
</evidence>
<name>A0A1C7NJ33_9FUNG</name>
<dbReference type="Gene3D" id="1.50.10.100">
    <property type="entry name" value="Chondroitin AC/alginate lyase"/>
    <property type="match status" value="1"/>
</dbReference>
<dbReference type="InterPro" id="IPR011071">
    <property type="entry name" value="Lyase_8-like_C"/>
</dbReference>
<proteinExistence type="inferred from homology"/>
<dbReference type="InterPro" id="IPR004103">
    <property type="entry name" value="Lyase_8_C"/>
</dbReference>
<dbReference type="InterPro" id="IPR014718">
    <property type="entry name" value="GH-type_carb-bd"/>
</dbReference>
<dbReference type="InParanoid" id="A0A1C7NJ33"/>
<dbReference type="InterPro" id="IPR008929">
    <property type="entry name" value="Chondroitin_lyas"/>
</dbReference>
<dbReference type="Gene3D" id="2.70.98.10">
    <property type="match status" value="1"/>
</dbReference>
<dbReference type="AlphaFoldDB" id="A0A1C7NJ33"/>
<dbReference type="Pfam" id="PF02278">
    <property type="entry name" value="Lyase_8"/>
    <property type="match status" value="1"/>
</dbReference>
<comment type="similarity">
    <text evidence="1">Belongs to the polysaccharide lyase 8 family.</text>
</comment>
<dbReference type="Pfam" id="PF08124">
    <property type="entry name" value="Lyase_8_N"/>
    <property type="match status" value="1"/>
</dbReference>
<dbReference type="Pfam" id="PF02884">
    <property type="entry name" value="Lyase_8_C"/>
    <property type="match status" value="1"/>
</dbReference>
<evidence type="ECO:0000259" key="4">
    <source>
        <dbReference type="Pfam" id="PF02278"/>
    </source>
</evidence>
<feature type="domain" description="Polysaccharide lyase family 8 central" evidence="4">
    <location>
        <begin position="308"/>
        <end position="551"/>
    </location>
</feature>
<dbReference type="Gene3D" id="2.60.220.10">
    <property type="entry name" value="Polysaccharide lyase family 8-like, C-terminal"/>
    <property type="match status" value="1"/>
</dbReference>
<reference evidence="7 8" key="1">
    <citation type="submission" date="2016-03" db="EMBL/GenBank/DDBJ databases">
        <title>Choanephora cucurbitarum.</title>
        <authorList>
            <person name="Min B."/>
            <person name="Park H."/>
            <person name="Park J.-H."/>
            <person name="Shin H.-D."/>
            <person name="Choi I.-G."/>
        </authorList>
    </citation>
    <scope>NUCLEOTIDE SEQUENCE [LARGE SCALE GENOMIC DNA]</scope>
    <source>
        <strain evidence="7 8">KUS-F28377</strain>
    </source>
</reference>
<evidence type="ECO:0000259" key="6">
    <source>
        <dbReference type="Pfam" id="PF08124"/>
    </source>
</evidence>
<comment type="caution">
    <text evidence="7">The sequence shown here is derived from an EMBL/GenBank/DDBJ whole genome shotgun (WGS) entry which is preliminary data.</text>
</comment>
<dbReference type="GO" id="GO:0005975">
    <property type="term" value="P:carbohydrate metabolic process"/>
    <property type="evidence" value="ECO:0007669"/>
    <property type="project" value="InterPro"/>
</dbReference>
<evidence type="ECO:0000313" key="7">
    <source>
        <dbReference type="EMBL" id="OBZ87324.1"/>
    </source>
</evidence>
<evidence type="ECO:0000256" key="2">
    <source>
        <dbReference type="ARBA" id="ARBA00022729"/>
    </source>
</evidence>
<accession>A0A1C7NJ33</accession>
<keyword evidence="3" id="KW-0456">Lyase</keyword>
<organism evidence="7 8">
    <name type="scientific">Choanephora cucurbitarum</name>
    <dbReference type="NCBI Taxonomy" id="101091"/>
    <lineage>
        <taxon>Eukaryota</taxon>
        <taxon>Fungi</taxon>
        <taxon>Fungi incertae sedis</taxon>
        <taxon>Mucoromycota</taxon>
        <taxon>Mucoromycotina</taxon>
        <taxon>Mucoromycetes</taxon>
        <taxon>Mucorales</taxon>
        <taxon>Mucorineae</taxon>
        <taxon>Choanephoraceae</taxon>
        <taxon>Choanephoroideae</taxon>
        <taxon>Choanephora</taxon>
    </lineage>
</organism>
<keyword evidence="8" id="KW-1185">Reference proteome</keyword>
<sequence length="676" mass="75538">MSSGCEARRANWPAIEHLSRTRYLATAYMMNTSDTVAFDAAMLALNYWINNDYNSTDCIRRGGNSKGNCPCGTPGLWNTNWYSQLIGVPKVLSDICIVLRSNLTENQRLGCEKIQMRSFNTVDDFTGANLLDATYVGITLGIFNQDANLTKSGLEKFYGGVVISPTVAGDGIQSDGSFMQHNGLLYNGNYGKDFINNLLHVFTLTKETELAPGVDVQDAFETLMSGTEWMILSDAKRKKLLWQYSVIGRMITFKHSDRQSSGGVSIDLKEISEGAEGWENEENIHDITNRLETVSADDANQGDLVGTRYFYNADYLVHRGTNYIVTLKMYSSRTVNSECVNTQNPYGFHLSDGAIYNYLSGDEYVDVFGAWDWELVPGITVDYGRTPLTCVKSKIKGKKKFVGGATDGNTGIAVMDFLNPMNGNLQFEKTFFFSPNGYSVQLGPIALKDQSSRLLTVLDQRRRNGDVYVNGNSESIDSTYNNSVVKSIWHDGIGYYFPFSETLQVDSRLKTSNWSNIGISQGSEEEQLWTSYIEHTFQNQAHEPLTQYIVQLGVNSSSFNKNAANSDMPIYLDYSLESQQVYSAYDIGEDVLAIAFWTAGQYTDPWKSMTVIANKPCVLLLRQLDTRVFRLTVADPSQTLKMVKITTKLDGKTQSYSLTMYTGNRAGKAKTKLITF</sequence>
<dbReference type="SUPFAM" id="SSF74650">
    <property type="entry name" value="Galactose mutarotase-like"/>
    <property type="match status" value="1"/>
</dbReference>
<dbReference type="EMBL" id="LUGH01000230">
    <property type="protein sequence ID" value="OBZ87324.1"/>
    <property type="molecule type" value="Genomic_DNA"/>
</dbReference>
<evidence type="ECO:0000256" key="1">
    <source>
        <dbReference type="ARBA" id="ARBA00006699"/>
    </source>
</evidence>
<dbReference type="GO" id="GO:0005576">
    <property type="term" value="C:extracellular region"/>
    <property type="evidence" value="ECO:0007669"/>
    <property type="project" value="InterPro"/>
</dbReference>
<feature type="domain" description="Polysaccharide lyase family 8 C-terminal" evidence="5">
    <location>
        <begin position="581"/>
        <end position="643"/>
    </location>
</feature>
<dbReference type="InterPro" id="IPR003159">
    <property type="entry name" value="Lyase_8_central_dom"/>
</dbReference>
<dbReference type="SUPFAM" id="SSF48230">
    <property type="entry name" value="Chondroitin AC/alginate lyase"/>
    <property type="match status" value="1"/>
</dbReference>
<dbReference type="InterPro" id="IPR011013">
    <property type="entry name" value="Gal_mutarotase_sf_dom"/>
</dbReference>
<dbReference type="InterPro" id="IPR012970">
    <property type="entry name" value="Lyase_8_alpha_N"/>
</dbReference>
<dbReference type="OrthoDB" id="5980780at2759"/>
<dbReference type="PANTHER" id="PTHR38481:SF1">
    <property type="entry name" value="HYALURONATE LYASE"/>
    <property type="match status" value="1"/>
</dbReference>
<gene>
    <name evidence="7" type="primary">cslA_1</name>
    <name evidence="7" type="ORF">A0J61_04625</name>
</gene>
<dbReference type="Proteomes" id="UP000093000">
    <property type="component" value="Unassembled WGS sequence"/>
</dbReference>
<feature type="domain" description="Polysaccharide lyase 8 N-terminal alpha-helical" evidence="6">
    <location>
        <begin position="79"/>
        <end position="210"/>
    </location>
</feature>
<evidence type="ECO:0000256" key="3">
    <source>
        <dbReference type="ARBA" id="ARBA00023239"/>
    </source>
</evidence>
<evidence type="ECO:0000259" key="5">
    <source>
        <dbReference type="Pfam" id="PF02884"/>
    </source>
</evidence>
<dbReference type="GO" id="GO:0030246">
    <property type="term" value="F:carbohydrate binding"/>
    <property type="evidence" value="ECO:0007669"/>
    <property type="project" value="InterPro"/>
</dbReference>
<dbReference type="GO" id="GO:0016837">
    <property type="term" value="F:carbon-oxygen lyase activity, acting on polysaccharides"/>
    <property type="evidence" value="ECO:0007669"/>
    <property type="project" value="UniProtKB-ARBA"/>
</dbReference>
<protein>
    <submittedName>
        <fullName evidence="7">Chondroitinase-AC</fullName>
    </submittedName>
</protein>
<dbReference type="InterPro" id="IPR038970">
    <property type="entry name" value="Lyase_8"/>
</dbReference>